<dbReference type="EMBL" id="JALLPB020000127">
    <property type="protein sequence ID" value="KAL3816908.1"/>
    <property type="molecule type" value="Genomic_DNA"/>
</dbReference>
<protein>
    <recommendedName>
        <fullName evidence="4">Nuclear pore complex protein Nup85</fullName>
    </recommendedName>
</protein>
<reference evidence="2 3" key="1">
    <citation type="submission" date="2024-10" db="EMBL/GenBank/DDBJ databases">
        <title>Updated reference genomes for cyclostephanoid diatoms.</title>
        <authorList>
            <person name="Roberts W.R."/>
            <person name="Alverson A.J."/>
        </authorList>
    </citation>
    <scope>NUCLEOTIDE SEQUENCE [LARGE SCALE GENOMIC DNA]</scope>
    <source>
        <strain evidence="2 3">AJA228-03</strain>
    </source>
</reference>
<evidence type="ECO:0000313" key="2">
    <source>
        <dbReference type="EMBL" id="KAL3816908.1"/>
    </source>
</evidence>
<evidence type="ECO:0008006" key="4">
    <source>
        <dbReference type="Google" id="ProtNLM"/>
    </source>
</evidence>
<proteinExistence type="predicted"/>
<feature type="region of interest" description="Disordered" evidence="1">
    <location>
        <begin position="99"/>
        <end position="119"/>
    </location>
</feature>
<sequence length="883" mass="98719">MLFYRQYDKPQTPAQEVIVLTGDDDDDDDASRFSDHEIYDNSKSNVDGENDAKRCQANNINDELRLASLILLLRQPLDRVHDEDPALLISSSAIVDYDRTGTPSSPSSVTPPPPTTTTTTLRDALEKNDCDLLHFLARLVRHYEKTTSSKSSSSFRDENETVEYAYLRLAARVVFFRYATPPPPTTPPRPPSRIRDGEWEDVREREMDLLHSLLAVVRVRSRRDVDIDEVDVEIAWAIVGLCVELGTNDDYDDEDRDDLEECESSSVAAWTDSIDALVERRRRRRRRVGGLGVKSSSRDDQSSNDHLTDEMMMIKMIHSILDGKEEGMVISSSSDRDVDEWISQFDIAVLSCLQSHLQTAVVVDVDADKEGSGLQTSMPKWTSNTIFELIRWSQQRQQEGLHQHRNLNTEVYTIVLQYLHLSVIGFVGKTTSQLYSYCTSSSSRRRKESSIDAIDESNVVCPNYGKEDFTIAIRSFLFHGLLLLTDEFGRTAMSLAISELKSQTSMRGDIYSLVIKLWRHIGIDWLFVPESTTVAMDDASDWWWFPPGGGDIGDERSLLGPMWPLCTLVRMAAGEFRIGLGRLITVFEDVCDSTASSSGGCGASLLSCLVSEVNCSARIITEAVHLMTEFADDDTGASSSLITWTPDVILHIRKSLEDALNSSVQYFNALHFDYDMHLIGQPASNKLATERDEIGQTCCLVLGTIAAELEVDHLLAPQSVDIRTASDKTRSDETNYSSFACALRGGILFCHSLGERRLGSSIHDGVALGQWSHEYHEPLTYLLPCVMSIVSKSLSNQGESESNPGEALNFAIEALRKDDCLMLAMSRFLHRTSYRWRNVCEGIGPSSRIDESIYQMTDSTISTLKLNAASAFNLVSQCLAITE</sequence>
<accession>A0ABD3RXE8</accession>
<feature type="compositionally biased region" description="Basic and acidic residues" evidence="1">
    <location>
        <begin position="296"/>
        <end position="308"/>
    </location>
</feature>
<dbReference type="AlphaFoldDB" id="A0ABD3RXE8"/>
<evidence type="ECO:0000313" key="3">
    <source>
        <dbReference type="Proteomes" id="UP001530377"/>
    </source>
</evidence>
<feature type="region of interest" description="Disordered" evidence="1">
    <location>
        <begin position="289"/>
        <end position="308"/>
    </location>
</feature>
<keyword evidence="3" id="KW-1185">Reference proteome</keyword>
<dbReference type="Proteomes" id="UP001530377">
    <property type="component" value="Unassembled WGS sequence"/>
</dbReference>
<name>A0ABD3RXE8_9STRA</name>
<comment type="caution">
    <text evidence="2">The sequence shown here is derived from an EMBL/GenBank/DDBJ whole genome shotgun (WGS) entry which is preliminary data.</text>
</comment>
<gene>
    <name evidence="2" type="ORF">ACHAXA_006984</name>
</gene>
<organism evidence="2 3">
    <name type="scientific">Cyclostephanos tholiformis</name>
    <dbReference type="NCBI Taxonomy" id="382380"/>
    <lineage>
        <taxon>Eukaryota</taxon>
        <taxon>Sar</taxon>
        <taxon>Stramenopiles</taxon>
        <taxon>Ochrophyta</taxon>
        <taxon>Bacillariophyta</taxon>
        <taxon>Coscinodiscophyceae</taxon>
        <taxon>Thalassiosirophycidae</taxon>
        <taxon>Stephanodiscales</taxon>
        <taxon>Stephanodiscaceae</taxon>
        <taxon>Cyclostephanos</taxon>
    </lineage>
</organism>
<evidence type="ECO:0000256" key="1">
    <source>
        <dbReference type="SAM" id="MobiDB-lite"/>
    </source>
</evidence>